<evidence type="ECO:0000256" key="2">
    <source>
        <dbReference type="ARBA" id="ARBA00022801"/>
    </source>
</evidence>
<dbReference type="AlphaFoldDB" id="A0A367X5I1"/>
<evidence type="ECO:0000256" key="1">
    <source>
        <dbReference type="ARBA" id="ARBA00008645"/>
    </source>
</evidence>
<dbReference type="PANTHER" id="PTHR43039">
    <property type="entry name" value="ESTERASE-RELATED"/>
    <property type="match status" value="1"/>
</dbReference>
<organism evidence="4 5">
    <name type="scientific">Thalassospira profundimaris</name>
    <dbReference type="NCBI Taxonomy" id="502049"/>
    <lineage>
        <taxon>Bacteria</taxon>
        <taxon>Pseudomonadati</taxon>
        <taxon>Pseudomonadota</taxon>
        <taxon>Alphaproteobacteria</taxon>
        <taxon>Rhodospirillales</taxon>
        <taxon>Thalassospiraceae</taxon>
        <taxon>Thalassospira</taxon>
    </lineage>
</organism>
<name>A0A367X5I1_9PROT</name>
<accession>A0A367X5I1</accession>
<dbReference type="EMBL" id="JPWI01000001">
    <property type="protein sequence ID" value="RCK48943.1"/>
    <property type="molecule type" value="Genomic_DNA"/>
</dbReference>
<dbReference type="FunFam" id="3.40.50.1820:FF:000042">
    <property type="entry name" value="probable strigolactone esterase DAD2"/>
    <property type="match status" value="1"/>
</dbReference>
<evidence type="ECO:0000313" key="5">
    <source>
        <dbReference type="Proteomes" id="UP000252255"/>
    </source>
</evidence>
<dbReference type="InterPro" id="IPR000073">
    <property type="entry name" value="AB_hydrolase_1"/>
</dbReference>
<dbReference type="GO" id="GO:0016787">
    <property type="term" value="F:hydrolase activity"/>
    <property type="evidence" value="ECO:0007669"/>
    <property type="project" value="UniProtKB-KW"/>
</dbReference>
<evidence type="ECO:0000259" key="3">
    <source>
        <dbReference type="Pfam" id="PF00561"/>
    </source>
</evidence>
<comment type="caution">
    <text evidence="4">The sequence shown here is derived from an EMBL/GenBank/DDBJ whole genome shotgun (WGS) entry which is preliminary data.</text>
</comment>
<dbReference type="Proteomes" id="UP000252255">
    <property type="component" value="Unassembled WGS sequence"/>
</dbReference>
<gene>
    <name evidence="4" type="ORF">TH30_01015</name>
</gene>
<dbReference type="SUPFAM" id="SSF53474">
    <property type="entry name" value="alpha/beta-Hydrolases"/>
    <property type="match status" value="1"/>
</dbReference>
<keyword evidence="2" id="KW-0378">Hydrolase</keyword>
<proteinExistence type="inferred from homology"/>
<sequence length="276" mass="30281">MSSAKSYSELHNWRLIRNTAGLSDAPVLVLSHGFGTDHRSWRLLLPELLKQFDVGVYDLAGAGPNGGRNFDATRHVSITSYADDLLALLDEQGITSCQILTHSVSGMVALIAAQMRPDLFRRIFMIAASPRYLNDDGYHGGFSQDDLNGLFDAMHSGYEAWANGFAPIIVGEPLPEFVLEFTAGLLNMPADVAIQTARFIFQSDFRHLLAEISVPTVVIQPKNDPAVPIEVGSYLKAHLRNAVLEIIEARGHLPHLTAPYAVLHCLHKSTETEPLA</sequence>
<comment type="similarity">
    <text evidence="1">Belongs to the AB hydrolase superfamily.</text>
</comment>
<protein>
    <recommendedName>
        <fullName evidence="3">AB hydrolase-1 domain-containing protein</fullName>
    </recommendedName>
</protein>
<reference evidence="4 5" key="1">
    <citation type="submission" date="2014-07" db="EMBL/GenBank/DDBJ databases">
        <title>Draft genome sequence of Thalassospira profundimaris PR54-5.</title>
        <authorList>
            <person name="Lai Q."/>
            <person name="Shao Z."/>
        </authorList>
    </citation>
    <scope>NUCLEOTIDE SEQUENCE [LARGE SCALE GENOMIC DNA]</scope>
    <source>
        <strain evidence="4 5">PR54-5</strain>
    </source>
</reference>
<dbReference type="Pfam" id="PF00561">
    <property type="entry name" value="Abhydrolase_1"/>
    <property type="match status" value="1"/>
</dbReference>
<dbReference type="InterPro" id="IPR029058">
    <property type="entry name" value="AB_hydrolase_fold"/>
</dbReference>
<feature type="domain" description="AB hydrolase-1" evidence="3">
    <location>
        <begin position="26"/>
        <end position="259"/>
    </location>
</feature>
<dbReference type="Gene3D" id="3.40.50.1820">
    <property type="entry name" value="alpha/beta hydrolase"/>
    <property type="match status" value="1"/>
</dbReference>
<evidence type="ECO:0000313" key="4">
    <source>
        <dbReference type="EMBL" id="RCK48943.1"/>
    </source>
</evidence>